<dbReference type="OrthoDB" id="2589900at2"/>
<organism evidence="1 2">
    <name type="scientific">Paenibacillus lentus</name>
    <dbReference type="NCBI Taxonomy" id="1338368"/>
    <lineage>
        <taxon>Bacteria</taxon>
        <taxon>Bacillati</taxon>
        <taxon>Bacillota</taxon>
        <taxon>Bacilli</taxon>
        <taxon>Bacillales</taxon>
        <taxon>Paenibacillaceae</taxon>
        <taxon>Paenibacillus</taxon>
    </lineage>
</organism>
<evidence type="ECO:0000313" key="1">
    <source>
        <dbReference type="EMBL" id="AZK45345.1"/>
    </source>
</evidence>
<dbReference type="Proteomes" id="UP000273145">
    <property type="component" value="Chromosome"/>
</dbReference>
<reference evidence="1 2" key="1">
    <citation type="submission" date="2018-11" db="EMBL/GenBank/DDBJ databases">
        <title>Genome sequencing of Paenibacillus lentus DSM25539(T).</title>
        <authorList>
            <person name="Kook J.-K."/>
            <person name="Park S.-N."/>
            <person name="Lim Y.K."/>
        </authorList>
    </citation>
    <scope>NUCLEOTIDE SEQUENCE [LARGE SCALE GENOMIC DNA]</scope>
    <source>
        <strain evidence="1 2">DSM 25539</strain>
    </source>
</reference>
<dbReference type="EMBL" id="CP034248">
    <property type="protein sequence ID" value="AZK45345.1"/>
    <property type="molecule type" value="Genomic_DNA"/>
</dbReference>
<dbReference type="AlphaFoldDB" id="A0A3Q8S3Q8"/>
<evidence type="ECO:0000313" key="2">
    <source>
        <dbReference type="Proteomes" id="UP000273145"/>
    </source>
</evidence>
<proteinExistence type="predicted"/>
<keyword evidence="2" id="KW-1185">Reference proteome</keyword>
<name>A0A3Q8S3Q8_9BACL</name>
<sequence length="193" mass="22705">MQIDHRERLQQVAKERQDMEQLLRSKEKQIEFYFLKVNGLIEANQKLGMKRDSLDTAEIRMQDDQLVRDVLDSKEYKEIVAEYRKYYGVIDKYSIPENEALGGLRYKMKESIAEGYDLLPRYYGITNVLMCLHTKEFEEINAIMKGRFGESIPTEQIGGTMEQLIDIVNKSVEEGKNLLPEYYGYGRNQDAYY</sequence>
<accession>A0A3Q8S3Q8</accession>
<gene>
    <name evidence="1" type="ORF">EIM92_03265</name>
</gene>
<protein>
    <submittedName>
        <fullName evidence="1">Uncharacterized protein</fullName>
    </submittedName>
</protein>
<dbReference type="KEGG" id="plen:EIM92_03265"/>